<feature type="compositionally biased region" description="Polar residues" evidence="1">
    <location>
        <begin position="184"/>
        <end position="195"/>
    </location>
</feature>
<feature type="compositionally biased region" description="Polar residues" evidence="1">
    <location>
        <begin position="150"/>
        <end position="176"/>
    </location>
</feature>
<accession>A0ABR4A6N1</accession>
<evidence type="ECO:0000313" key="3">
    <source>
        <dbReference type="Proteomes" id="UP001590950"/>
    </source>
</evidence>
<evidence type="ECO:0000256" key="1">
    <source>
        <dbReference type="SAM" id="MobiDB-lite"/>
    </source>
</evidence>
<protein>
    <submittedName>
        <fullName evidence="2">Uncharacterized protein</fullName>
    </submittedName>
</protein>
<gene>
    <name evidence="2" type="ORF">N7G274_006545</name>
</gene>
<dbReference type="EMBL" id="JBEFKJ010000020">
    <property type="protein sequence ID" value="KAL2040566.1"/>
    <property type="molecule type" value="Genomic_DNA"/>
</dbReference>
<feature type="compositionally biased region" description="Low complexity" evidence="1">
    <location>
        <begin position="127"/>
        <end position="137"/>
    </location>
</feature>
<comment type="caution">
    <text evidence="2">The sequence shown here is derived from an EMBL/GenBank/DDBJ whole genome shotgun (WGS) entry which is preliminary data.</text>
</comment>
<organism evidence="2 3">
    <name type="scientific">Stereocaulon virgatum</name>
    <dbReference type="NCBI Taxonomy" id="373712"/>
    <lineage>
        <taxon>Eukaryota</taxon>
        <taxon>Fungi</taxon>
        <taxon>Dikarya</taxon>
        <taxon>Ascomycota</taxon>
        <taxon>Pezizomycotina</taxon>
        <taxon>Lecanoromycetes</taxon>
        <taxon>OSLEUM clade</taxon>
        <taxon>Lecanoromycetidae</taxon>
        <taxon>Lecanorales</taxon>
        <taxon>Lecanorineae</taxon>
        <taxon>Stereocaulaceae</taxon>
        <taxon>Stereocaulon</taxon>
    </lineage>
</organism>
<feature type="region of interest" description="Disordered" evidence="1">
    <location>
        <begin position="20"/>
        <end position="198"/>
    </location>
</feature>
<feature type="compositionally biased region" description="Basic and acidic residues" evidence="1">
    <location>
        <begin position="23"/>
        <end position="35"/>
    </location>
</feature>
<proteinExistence type="predicted"/>
<feature type="compositionally biased region" description="Polar residues" evidence="1">
    <location>
        <begin position="65"/>
        <end position="126"/>
    </location>
</feature>
<dbReference type="Proteomes" id="UP001590950">
    <property type="component" value="Unassembled WGS sequence"/>
</dbReference>
<reference evidence="2 3" key="1">
    <citation type="submission" date="2024-09" db="EMBL/GenBank/DDBJ databases">
        <title>Rethinking Asexuality: The Enigmatic Case of Functional Sexual Genes in Lepraria (Stereocaulaceae).</title>
        <authorList>
            <person name="Doellman M."/>
            <person name="Sun Y."/>
            <person name="Barcenas-Pena A."/>
            <person name="Lumbsch H.T."/>
            <person name="Grewe F."/>
        </authorList>
    </citation>
    <scope>NUCLEOTIDE SEQUENCE [LARGE SCALE GENOMIC DNA]</scope>
    <source>
        <strain evidence="2 3">Mercado 3170</strain>
    </source>
</reference>
<evidence type="ECO:0000313" key="2">
    <source>
        <dbReference type="EMBL" id="KAL2040566.1"/>
    </source>
</evidence>
<keyword evidence="3" id="KW-1185">Reference proteome</keyword>
<sequence length="248" mass="27205">MGDRSRSGWDSMHKFQNIQKALRQFDQREREDQLVTHRGWQKTRKDKPAEASNPPAPSRPPYGHAQQTFSDPGPQTGQSQGHGSSPPQNQYSHGQYVDSNAGQGYHQHQQVSTYPPQTGSAYQSSFQAPYGQNQQAQPGPPPPSSAQYASHNQGYQSPPQSSGVYQQGSQFSQPYSSGADPYSQGITHNTQNRSMGPNAINGSHGGYCTDQSLSRIASAPAANRCQFNIPNGLCTGCKYHDKYGRPHR</sequence>
<name>A0ABR4A6N1_9LECA</name>